<dbReference type="PANTHER" id="PTHR44757:SF2">
    <property type="entry name" value="BIOFILM ARCHITECTURE MAINTENANCE PROTEIN MBAA"/>
    <property type="match status" value="1"/>
</dbReference>
<proteinExistence type="predicted"/>
<dbReference type="SUPFAM" id="SSF141868">
    <property type="entry name" value="EAL domain-like"/>
    <property type="match status" value="1"/>
</dbReference>
<dbReference type="Proteomes" id="UP000265750">
    <property type="component" value="Unassembled WGS sequence"/>
</dbReference>
<name>A0A3A1WGW4_9HYPH</name>
<dbReference type="PROSITE" id="PS50112">
    <property type="entry name" value="PAS"/>
    <property type="match status" value="2"/>
</dbReference>
<dbReference type="InterPro" id="IPR013656">
    <property type="entry name" value="PAS_4"/>
</dbReference>
<dbReference type="NCBIfam" id="TIGR00229">
    <property type="entry name" value="sensory_box"/>
    <property type="match status" value="2"/>
</dbReference>
<reference evidence="6" key="1">
    <citation type="submission" date="2018-09" db="EMBL/GenBank/DDBJ databases">
        <authorList>
            <person name="Tuo L."/>
        </authorList>
    </citation>
    <scope>NUCLEOTIDE SEQUENCE [LARGE SCALE GENOMIC DNA]</scope>
    <source>
        <strain evidence="6">M2BS4Y-1</strain>
    </source>
</reference>
<comment type="caution">
    <text evidence="5">The sequence shown here is derived from an EMBL/GenBank/DDBJ whole genome shotgun (WGS) entry which is preliminary data.</text>
</comment>
<dbReference type="SUPFAM" id="SSF55073">
    <property type="entry name" value="Nucleotide cyclase"/>
    <property type="match status" value="1"/>
</dbReference>
<evidence type="ECO:0000259" key="3">
    <source>
        <dbReference type="PROSITE" id="PS50883"/>
    </source>
</evidence>
<evidence type="ECO:0000259" key="4">
    <source>
        <dbReference type="PROSITE" id="PS50887"/>
    </source>
</evidence>
<gene>
    <name evidence="5" type="ORF">D3218_18415</name>
</gene>
<evidence type="ECO:0000313" key="6">
    <source>
        <dbReference type="Proteomes" id="UP000265750"/>
    </source>
</evidence>
<dbReference type="Pfam" id="PF08448">
    <property type="entry name" value="PAS_4"/>
    <property type="match status" value="2"/>
</dbReference>
<dbReference type="EMBL" id="QYRN01000013">
    <property type="protein sequence ID" value="RIX97763.1"/>
    <property type="molecule type" value="Genomic_DNA"/>
</dbReference>
<dbReference type="InterPro" id="IPR000014">
    <property type="entry name" value="PAS"/>
</dbReference>
<dbReference type="Pfam" id="PF00990">
    <property type="entry name" value="GGDEF"/>
    <property type="match status" value="1"/>
</dbReference>
<dbReference type="SMART" id="SM00267">
    <property type="entry name" value="GGDEF"/>
    <property type="match status" value="1"/>
</dbReference>
<dbReference type="InterPro" id="IPR043128">
    <property type="entry name" value="Rev_trsase/Diguanyl_cyclase"/>
</dbReference>
<feature type="domain" description="PAC" evidence="2">
    <location>
        <begin position="108"/>
        <end position="164"/>
    </location>
</feature>
<dbReference type="Gene3D" id="3.30.450.20">
    <property type="entry name" value="PAS domain"/>
    <property type="match status" value="2"/>
</dbReference>
<dbReference type="InterPro" id="IPR000700">
    <property type="entry name" value="PAS-assoc_C"/>
</dbReference>
<evidence type="ECO:0000259" key="2">
    <source>
        <dbReference type="PROSITE" id="PS50113"/>
    </source>
</evidence>
<dbReference type="InterPro" id="IPR000160">
    <property type="entry name" value="GGDEF_dom"/>
</dbReference>
<dbReference type="PROSITE" id="PS50883">
    <property type="entry name" value="EAL"/>
    <property type="match status" value="1"/>
</dbReference>
<dbReference type="PROSITE" id="PS50887">
    <property type="entry name" value="GGDEF"/>
    <property type="match status" value="1"/>
</dbReference>
<dbReference type="RefSeq" id="WP_119541541.1">
    <property type="nucleotide sequence ID" value="NZ_QYRN01000013.1"/>
</dbReference>
<dbReference type="OrthoDB" id="9814202at2"/>
<evidence type="ECO:0000313" key="5">
    <source>
        <dbReference type="EMBL" id="RIX97763.1"/>
    </source>
</evidence>
<dbReference type="SUPFAM" id="SSF55785">
    <property type="entry name" value="PYP-like sensor domain (PAS domain)"/>
    <property type="match status" value="2"/>
</dbReference>
<keyword evidence="6" id="KW-1185">Reference proteome</keyword>
<dbReference type="InterPro" id="IPR035965">
    <property type="entry name" value="PAS-like_dom_sf"/>
</dbReference>
<sequence length="727" mass="79233">MKHPVDTIDSAWGGRRYGGAGPAPGVSRIGTVEAALRRSEAFARTLLDTSPDFLAVLDLDGRVLALGRAARDLLGPDVAARVIGRSWAEGWPANFRDTVRASVLSAAGGTSFRFSGPCPGRAGTRAWWDVSVEPVREGDGAVTHLLAIGRDVIDQKRLRETAEEAHARLSMVLDSTSDYVIVLDRDWRITYLNERARNLIGKTHRVRVGDSLWDLYPDHVGGPFDRHYREAIATGRTARFEAFLPRYSIWMEVSAHPWRGGLSVFFRDVTEAREARERLFQLANFDSLTGLTNRTHFNRALDEALASARQGATADGPAGDVTVMLLDLDLFKEVNDTLGHPTGDALLRQVAERLIEAVPANGVLSRLGGDEFAVLLAPGSETSPPASRVVKAIQRSFDAPFQLEENSVRLKASIGLAVSTGGAEARQEVFKAADIALYQAKESGRGTTRIFDAAMSQKVCARQDLKRDLAFALEKGELRLVYQPIRDLGSGRIATAEALLRWRHPEKGEVSPVDFIPLAEETGLINAIGEWVLEAACRQAAHWPADVSVAINISPVQFRSDTFPMKVAAALARSRLAPARLELEITESVLLADSEHNMRILHDLKAIGVRISLDDFGTGYSSLSYLRLFPFSKLKLDRCFVSDIGRSAQSEAIVRAVADMGHALSMMTTAEGVETSGQLDWLRANGWSQAQGYLIGRPAEADVFGALVAPSGLRDLEGAVPSRDRTG</sequence>
<dbReference type="PROSITE" id="PS50113">
    <property type="entry name" value="PAC"/>
    <property type="match status" value="1"/>
</dbReference>
<feature type="domain" description="PAS" evidence="1">
    <location>
        <begin position="165"/>
        <end position="235"/>
    </location>
</feature>
<dbReference type="SMART" id="SM00091">
    <property type="entry name" value="PAS"/>
    <property type="match status" value="2"/>
</dbReference>
<feature type="domain" description="GGDEF" evidence="4">
    <location>
        <begin position="319"/>
        <end position="453"/>
    </location>
</feature>
<feature type="domain" description="PAS" evidence="1">
    <location>
        <begin position="39"/>
        <end position="75"/>
    </location>
</feature>
<dbReference type="InterPro" id="IPR035919">
    <property type="entry name" value="EAL_sf"/>
</dbReference>
<dbReference type="CDD" id="cd01949">
    <property type="entry name" value="GGDEF"/>
    <property type="match status" value="1"/>
</dbReference>
<evidence type="ECO:0000259" key="1">
    <source>
        <dbReference type="PROSITE" id="PS50112"/>
    </source>
</evidence>
<dbReference type="SMART" id="SM00052">
    <property type="entry name" value="EAL"/>
    <property type="match status" value="1"/>
</dbReference>
<protein>
    <submittedName>
        <fullName evidence="5">EAL domain-containing protein</fullName>
    </submittedName>
</protein>
<dbReference type="AlphaFoldDB" id="A0A3A1WGW4"/>
<dbReference type="Gene3D" id="3.20.20.450">
    <property type="entry name" value="EAL domain"/>
    <property type="match status" value="1"/>
</dbReference>
<dbReference type="CDD" id="cd01948">
    <property type="entry name" value="EAL"/>
    <property type="match status" value="1"/>
</dbReference>
<dbReference type="CDD" id="cd00130">
    <property type="entry name" value="PAS"/>
    <property type="match status" value="2"/>
</dbReference>
<dbReference type="InterPro" id="IPR029787">
    <property type="entry name" value="Nucleotide_cyclase"/>
</dbReference>
<dbReference type="PANTHER" id="PTHR44757">
    <property type="entry name" value="DIGUANYLATE CYCLASE DGCP"/>
    <property type="match status" value="1"/>
</dbReference>
<dbReference type="Gene3D" id="3.30.70.270">
    <property type="match status" value="1"/>
</dbReference>
<dbReference type="InterPro" id="IPR052155">
    <property type="entry name" value="Biofilm_reg_signaling"/>
</dbReference>
<accession>A0A3A1WGW4</accession>
<dbReference type="Pfam" id="PF00563">
    <property type="entry name" value="EAL"/>
    <property type="match status" value="1"/>
</dbReference>
<dbReference type="InterPro" id="IPR001633">
    <property type="entry name" value="EAL_dom"/>
</dbReference>
<organism evidence="5 6">
    <name type="scientific">Aureimonas flava</name>
    <dbReference type="NCBI Taxonomy" id="2320271"/>
    <lineage>
        <taxon>Bacteria</taxon>
        <taxon>Pseudomonadati</taxon>
        <taxon>Pseudomonadota</taxon>
        <taxon>Alphaproteobacteria</taxon>
        <taxon>Hyphomicrobiales</taxon>
        <taxon>Aurantimonadaceae</taxon>
        <taxon>Aureimonas</taxon>
    </lineage>
</organism>
<feature type="domain" description="EAL" evidence="3">
    <location>
        <begin position="462"/>
        <end position="712"/>
    </location>
</feature>
<dbReference type="NCBIfam" id="TIGR00254">
    <property type="entry name" value="GGDEF"/>
    <property type="match status" value="1"/>
</dbReference>